<evidence type="ECO:0000313" key="1">
    <source>
        <dbReference type="EMBL" id="AYD48224.1"/>
    </source>
</evidence>
<reference evidence="1 2" key="1">
    <citation type="submission" date="2018-09" db="EMBL/GenBank/DDBJ databases">
        <title>Arachidicoccus sp. nov., a bacterium isolated from soil.</title>
        <authorList>
            <person name="Weon H.-Y."/>
            <person name="Kwon S.-W."/>
            <person name="Lee S.A."/>
        </authorList>
    </citation>
    <scope>NUCLEOTIDE SEQUENCE [LARGE SCALE GENOMIC DNA]</scope>
    <source>
        <strain evidence="1 2">KIS59-12</strain>
    </source>
</reference>
<proteinExistence type="predicted"/>
<dbReference type="AlphaFoldDB" id="A0A386HSH7"/>
<accession>A0A386HSH7</accession>
<evidence type="ECO:0000313" key="2">
    <source>
        <dbReference type="Proteomes" id="UP000266118"/>
    </source>
</evidence>
<dbReference type="KEGG" id="ark:D6B99_11810"/>
<keyword evidence="2" id="KW-1185">Reference proteome</keyword>
<dbReference type="Proteomes" id="UP000266118">
    <property type="component" value="Chromosome"/>
</dbReference>
<organism evidence="1 2">
    <name type="scientific">Arachidicoccus soli</name>
    <dbReference type="NCBI Taxonomy" id="2341117"/>
    <lineage>
        <taxon>Bacteria</taxon>
        <taxon>Pseudomonadati</taxon>
        <taxon>Bacteroidota</taxon>
        <taxon>Chitinophagia</taxon>
        <taxon>Chitinophagales</taxon>
        <taxon>Chitinophagaceae</taxon>
        <taxon>Arachidicoccus</taxon>
    </lineage>
</organism>
<sequence>MGCNILNNKTKTMDTLQITKDSAMKAHTEANDKGKKLLENLFGKKHFVKNILERCFDLRDACIETGKDINTLFASAKDDYERAEIAIKTFAEALREGKPERECFYYPYFYNNGSGGFSFDDTNDDGTYSSVGARLRVDTAEKAAHLGKIMLEDYKTYLTGK</sequence>
<gene>
    <name evidence="1" type="ORF">D6B99_11810</name>
</gene>
<protein>
    <submittedName>
        <fullName evidence="1">Uncharacterized protein</fullName>
    </submittedName>
</protein>
<dbReference type="OrthoDB" id="1038140at2"/>
<dbReference type="EMBL" id="CP032489">
    <property type="protein sequence ID" value="AYD48224.1"/>
    <property type="molecule type" value="Genomic_DNA"/>
</dbReference>
<name>A0A386HSH7_9BACT</name>